<reference evidence="1 2" key="1">
    <citation type="submission" date="2016-05" db="EMBL/GenBank/DDBJ databases">
        <title>Genomic Taxonomy of the Vibrionaceae.</title>
        <authorList>
            <person name="Gomez-Gil B."/>
            <person name="Enciso-Ibarra J."/>
        </authorList>
    </citation>
    <scope>NUCLEOTIDE SEQUENCE [LARGE SCALE GENOMIC DNA]</scope>
    <source>
        <strain evidence="1 2">CAIM 1920</strain>
    </source>
</reference>
<evidence type="ECO:0000313" key="2">
    <source>
        <dbReference type="Proteomes" id="UP000094936"/>
    </source>
</evidence>
<gene>
    <name evidence="1" type="ORF">A8L45_06405</name>
</gene>
<comment type="caution">
    <text evidence="1">The sequence shown here is derived from an EMBL/GenBank/DDBJ whole genome shotgun (WGS) entry which is preliminary data.</text>
</comment>
<keyword evidence="2" id="KW-1185">Reference proteome</keyword>
<evidence type="ECO:0000313" key="1">
    <source>
        <dbReference type="EMBL" id="ODA34352.1"/>
    </source>
</evidence>
<dbReference type="Proteomes" id="UP000094936">
    <property type="component" value="Unassembled WGS sequence"/>
</dbReference>
<dbReference type="AlphaFoldDB" id="A0A1C3EM98"/>
<organism evidence="1 2">
    <name type="scientific">Veronia pacifica</name>
    <dbReference type="NCBI Taxonomy" id="1080227"/>
    <lineage>
        <taxon>Bacteria</taxon>
        <taxon>Pseudomonadati</taxon>
        <taxon>Pseudomonadota</taxon>
        <taxon>Gammaproteobacteria</taxon>
        <taxon>Vibrionales</taxon>
        <taxon>Vibrionaceae</taxon>
        <taxon>Veronia</taxon>
    </lineage>
</organism>
<proteinExistence type="predicted"/>
<sequence>MIKEAQIRFSQLPLFCPNQSDRAGYMKISNTKAVSSEFTVSSNEETFKRFNDWMIMRNDENITSADIASDLLSSSHLEELNHFSNL</sequence>
<accession>A0A1C3EM98</accession>
<name>A0A1C3EM98_9GAMM</name>
<dbReference type="EMBL" id="LYBM01000008">
    <property type="protein sequence ID" value="ODA34352.1"/>
    <property type="molecule type" value="Genomic_DNA"/>
</dbReference>
<protein>
    <submittedName>
        <fullName evidence="1">Uncharacterized protein</fullName>
    </submittedName>
</protein>